<proteinExistence type="predicted"/>
<sequence>MQMRPELGLSPVLQCCYCEVSRTFSIC</sequence>
<dbReference type="EMBL" id="GBXM01052584">
    <property type="protein sequence ID" value="JAH55993.1"/>
    <property type="molecule type" value="Transcribed_RNA"/>
</dbReference>
<reference evidence="1" key="1">
    <citation type="submission" date="2014-11" db="EMBL/GenBank/DDBJ databases">
        <authorList>
            <person name="Amaro Gonzalez C."/>
        </authorList>
    </citation>
    <scope>NUCLEOTIDE SEQUENCE</scope>
</reference>
<evidence type="ECO:0000313" key="1">
    <source>
        <dbReference type="EMBL" id="JAH55993.1"/>
    </source>
</evidence>
<reference evidence="1" key="2">
    <citation type="journal article" date="2015" name="Fish Shellfish Immunol.">
        <title>Early steps in the European eel (Anguilla anguilla)-Vibrio vulnificus interaction in the gills: Role of the RtxA13 toxin.</title>
        <authorList>
            <person name="Callol A."/>
            <person name="Pajuelo D."/>
            <person name="Ebbesson L."/>
            <person name="Teles M."/>
            <person name="MacKenzie S."/>
            <person name="Amaro C."/>
        </authorList>
    </citation>
    <scope>NUCLEOTIDE SEQUENCE</scope>
</reference>
<accession>A0A0E9TTC9</accession>
<protein>
    <submittedName>
        <fullName evidence="1">Uncharacterized protein</fullName>
    </submittedName>
</protein>
<organism evidence="1">
    <name type="scientific">Anguilla anguilla</name>
    <name type="common">European freshwater eel</name>
    <name type="synonym">Muraena anguilla</name>
    <dbReference type="NCBI Taxonomy" id="7936"/>
    <lineage>
        <taxon>Eukaryota</taxon>
        <taxon>Metazoa</taxon>
        <taxon>Chordata</taxon>
        <taxon>Craniata</taxon>
        <taxon>Vertebrata</taxon>
        <taxon>Euteleostomi</taxon>
        <taxon>Actinopterygii</taxon>
        <taxon>Neopterygii</taxon>
        <taxon>Teleostei</taxon>
        <taxon>Anguilliformes</taxon>
        <taxon>Anguillidae</taxon>
        <taxon>Anguilla</taxon>
    </lineage>
</organism>
<dbReference type="AlphaFoldDB" id="A0A0E9TTC9"/>
<name>A0A0E9TTC9_ANGAN</name>